<dbReference type="InterPro" id="IPR018053">
    <property type="entry name" value="Glyco_hydro_32_AS"/>
</dbReference>
<evidence type="ECO:0000313" key="7">
    <source>
        <dbReference type="EMBL" id="ATG54664.1"/>
    </source>
</evidence>
<dbReference type="PANTHER" id="PTHR42800">
    <property type="entry name" value="EXOINULINASE INUD (AFU_ORTHOLOGUE AFUA_5G00480)"/>
    <property type="match status" value="1"/>
</dbReference>
<keyword evidence="8" id="KW-1185">Reference proteome</keyword>
<dbReference type="PANTHER" id="PTHR42800:SF1">
    <property type="entry name" value="EXOINULINASE INUD (AFU_ORTHOLOGUE AFUA_5G00480)"/>
    <property type="match status" value="1"/>
</dbReference>
<organism evidence="7 8">
    <name type="scientific">Brachybacterium ginsengisoli</name>
    <dbReference type="NCBI Taxonomy" id="1331682"/>
    <lineage>
        <taxon>Bacteria</taxon>
        <taxon>Bacillati</taxon>
        <taxon>Actinomycetota</taxon>
        <taxon>Actinomycetes</taxon>
        <taxon>Micrococcales</taxon>
        <taxon>Dermabacteraceae</taxon>
        <taxon>Brachybacterium</taxon>
    </lineage>
</organism>
<evidence type="ECO:0000256" key="4">
    <source>
        <dbReference type="RuleBase" id="RU362110"/>
    </source>
</evidence>
<dbReference type="GO" id="GO:0004575">
    <property type="term" value="F:sucrose alpha-glucosidase activity"/>
    <property type="evidence" value="ECO:0007669"/>
    <property type="project" value="TreeGrafter"/>
</dbReference>
<dbReference type="Gene3D" id="2.60.120.560">
    <property type="entry name" value="Exo-inulinase, domain 1"/>
    <property type="match status" value="1"/>
</dbReference>
<accession>A0A291GX42</accession>
<dbReference type="SMART" id="SM00640">
    <property type="entry name" value="Glyco_32"/>
    <property type="match status" value="1"/>
</dbReference>
<dbReference type="GO" id="GO:0005737">
    <property type="term" value="C:cytoplasm"/>
    <property type="evidence" value="ECO:0007669"/>
    <property type="project" value="TreeGrafter"/>
</dbReference>
<dbReference type="Pfam" id="PF08244">
    <property type="entry name" value="Glyco_hydro_32C"/>
    <property type="match status" value="1"/>
</dbReference>
<dbReference type="AlphaFoldDB" id="A0A291GX42"/>
<dbReference type="GO" id="GO:0005987">
    <property type="term" value="P:sucrose catabolic process"/>
    <property type="evidence" value="ECO:0007669"/>
    <property type="project" value="TreeGrafter"/>
</dbReference>
<gene>
    <name evidence="7" type="ORF">CFK41_07710</name>
</gene>
<evidence type="ECO:0000256" key="1">
    <source>
        <dbReference type="ARBA" id="ARBA00009902"/>
    </source>
</evidence>
<dbReference type="EMBL" id="CP023564">
    <property type="protein sequence ID" value="ATG54664.1"/>
    <property type="molecule type" value="Genomic_DNA"/>
</dbReference>
<protein>
    <submittedName>
        <fullName evidence="7">Glycosyl hydrolase family 32</fullName>
    </submittedName>
</protein>
<dbReference type="InterPro" id="IPR023296">
    <property type="entry name" value="Glyco_hydro_beta-prop_sf"/>
</dbReference>
<dbReference type="SUPFAM" id="SSF49899">
    <property type="entry name" value="Concanavalin A-like lectins/glucanases"/>
    <property type="match status" value="1"/>
</dbReference>
<evidence type="ECO:0000259" key="6">
    <source>
        <dbReference type="Pfam" id="PF08244"/>
    </source>
</evidence>
<dbReference type="PROSITE" id="PS00609">
    <property type="entry name" value="GLYCOSYL_HYDROL_F32"/>
    <property type="match status" value="1"/>
</dbReference>
<dbReference type="KEGG" id="bgg:CFK41_07710"/>
<dbReference type="Pfam" id="PF00251">
    <property type="entry name" value="Glyco_hydro_32N"/>
    <property type="match status" value="1"/>
</dbReference>
<sequence>MTPTALSQARTDLFRPRHHLTPESTWMNDPNGLIRHEGRWHAFYQNNPLGSDHANLSWAHAVSDDLVSWTHLPLALPFSEEELIFSGSVVHDAENSSGLAGPGEPGPLVAIYTSAYTDAHPTLAGIQAQSIASSTDGGTVWTYHSGNPVLDRSSANFRDPKVFRHQESGRWVMVAVEAVDHQVHIHTSADLLTWEHASVFTHPEVDGGIWECPDLVRVPVSGDGTGPGAEAWVLVLSTNPGGPAGGSGTYTLIGDFDGRTFTTEASPQPLDLGQDCYAAVSFSGVDGDPVLLGWMNNWDYVAQTPTSPWRSSLTLARTLRLERSGDGTLAVRQHLVIPDDLRTVDLADAAAAEAPIVLDAEEPFRLRGTLPSRSPWRVVLSFGDPEAPQDLVLSSDPEDGVVLDRSRTHAEPFAVEHARSLPYLPGTEREELTIEMVVDRSCVEVELDGGRALISQQIFHGASQVGVAVGPIA</sequence>
<proteinExistence type="inferred from homology"/>
<dbReference type="InterPro" id="IPR013189">
    <property type="entry name" value="Glyco_hydro_32_C"/>
</dbReference>
<comment type="similarity">
    <text evidence="1 4">Belongs to the glycosyl hydrolase 32 family.</text>
</comment>
<dbReference type="InterPro" id="IPR001362">
    <property type="entry name" value="Glyco_hydro_32"/>
</dbReference>
<evidence type="ECO:0000256" key="3">
    <source>
        <dbReference type="ARBA" id="ARBA00023295"/>
    </source>
</evidence>
<feature type="domain" description="Glycosyl hydrolase family 32 C-terminal" evidence="6">
    <location>
        <begin position="401"/>
        <end position="464"/>
    </location>
</feature>
<evidence type="ECO:0000313" key="8">
    <source>
        <dbReference type="Proteomes" id="UP000217889"/>
    </source>
</evidence>
<dbReference type="Proteomes" id="UP000217889">
    <property type="component" value="Chromosome"/>
</dbReference>
<dbReference type="OrthoDB" id="9776657at2"/>
<dbReference type="RefSeq" id="WP_096799129.1">
    <property type="nucleotide sequence ID" value="NZ_CP023564.1"/>
</dbReference>
<name>A0A291GX42_9MICO</name>
<dbReference type="InterPro" id="IPR013320">
    <property type="entry name" value="ConA-like_dom_sf"/>
</dbReference>
<dbReference type="InterPro" id="IPR013148">
    <property type="entry name" value="Glyco_hydro_32_N"/>
</dbReference>
<feature type="domain" description="Glycosyl hydrolase family 32 N-terminal" evidence="5">
    <location>
        <begin position="19"/>
        <end position="325"/>
    </location>
</feature>
<keyword evidence="2 4" id="KW-0378">Hydrolase</keyword>
<dbReference type="Gene3D" id="2.115.10.20">
    <property type="entry name" value="Glycosyl hydrolase domain, family 43"/>
    <property type="match status" value="1"/>
</dbReference>
<dbReference type="SUPFAM" id="SSF75005">
    <property type="entry name" value="Arabinanase/levansucrase/invertase"/>
    <property type="match status" value="1"/>
</dbReference>
<evidence type="ECO:0000259" key="5">
    <source>
        <dbReference type="Pfam" id="PF00251"/>
    </source>
</evidence>
<keyword evidence="3 4" id="KW-0326">Glycosidase</keyword>
<evidence type="ECO:0000256" key="2">
    <source>
        <dbReference type="ARBA" id="ARBA00022801"/>
    </source>
</evidence>
<reference evidence="7 8" key="1">
    <citation type="journal article" date="2014" name="Int. J. Syst. Evol. Microbiol.">
        <title>Brachybacterium ginsengisoli sp. nov., isolated from soil of a ginseng field.</title>
        <authorList>
            <person name="Hoang V.A."/>
            <person name="Kim Y.J."/>
            <person name="Nguyen N.L."/>
            <person name="Yang D.C."/>
        </authorList>
    </citation>
    <scope>NUCLEOTIDE SEQUENCE [LARGE SCALE GENOMIC DNA]</scope>
    <source>
        <strain evidence="7 8">DCY80</strain>
    </source>
</reference>
<dbReference type="CDD" id="cd18622">
    <property type="entry name" value="GH32_Inu-like"/>
    <property type="match status" value="1"/>
</dbReference>